<dbReference type="Proteomes" id="UP000093954">
    <property type="component" value="Unassembled WGS sequence"/>
</dbReference>
<evidence type="ECO:0000313" key="3">
    <source>
        <dbReference type="Proteomes" id="UP000093954"/>
    </source>
</evidence>
<comment type="caution">
    <text evidence="2">The sequence shown here is derived from an EMBL/GenBank/DDBJ whole genome shotgun (WGS) entry which is preliminary data.</text>
</comment>
<protein>
    <submittedName>
        <fullName evidence="2">Uncharacterized protein</fullName>
    </submittedName>
</protein>
<dbReference type="PATRIC" id="fig|1353534.3.peg.2072"/>
<dbReference type="EMBL" id="LROS01000021">
    <property type="protein sequence ID" value="OBR93300.1"/>
    <property type="molecule type" value="Genomic_DNA"/>
</dbReference>
<accession>A0A1A6ATE3</accession>
<keyword evidence="1" id="KW-1133">Transmembrane helix</keyword>
<proteinExistence type="predicted"/>
<sequence length="33" mass="4005">MEKKIIKQGDIKYYILEIMIFVLASLLTWFISR</sequence>
<keyword evidence="1" id="KW-0472">Membrane</keyword>
<gene>
    <name evidence="2" type="ORF">CLRAG_20360</name>
</gene>
<keyword evidence="1" id="KW-0812">Transmembrane</keyword>
<reference evidence="2 3" key="1">
    <citation type="journal article" date="2012" name="Front. Microbiol.">
        <title>Draft Genome Sequence of the Virulent Strain 01-B526 of the Fish Pathogen Aeromonas salmonicida.</title>
        <authorList>
            <person name="Charette S.J."/>
            <person name="Brochu F."/>
            <person name="Boyle B."/>
            <person name="Filion G."/>
            <person name="Tanaka K.H."/>
            <person name="Derome N."/>
        </authorList>
    </citation>
    <scope>NUCLEOTIDE SEQUENCE [LARGE SCALE GENOMIC DNA]</scope>
    <source>
        <strain evidence="2 3">P11</strain>
    </source>
</reference>
<organism evidence="2 3">
    <name type="scientific">Clostridium ragsdalei P11</name>
    <dbReference type="NCBI Taxonomy" id="1353534"/>
    <lineage>
        <taxon>Bacteria</taxon>
        <taxon>Bacillati</taxon>
        <taxon>Bacillota</taxon>
        <taxon>Clostridia</taxon>
        <taxon>Eubacteriales</taxon>
        <taxon>Clostridiaceae</taxon>
        <taxon>Clostridium</taxon>
    </lineage>
</organism>
<dbReference type="AlphaFoldDB" id="A0A1A6ATE3"/>
<evidence type="ECO:0000256" key="1">
    <source>
        <dbReference type="SAM" id="Phobius"/>
    </source>
</evidence>
<keyword evidence="3" id="KW-1185">Reference proteome</keyword>
<feature type="transmembrane region" description="Helical" evidence="1">
    <location>
        <begin position="12"/>
        <end position="31"/>
    </location>
</feature>
<name>A0A1A6ATE3_9CLOT</name>
<evidence type="ECO:0000313" key="2">
    <source>
        <dbReference type="EMBL" id="OBR93300.1"/>
    </source>
</evidence>